<keyword evidence="6" id="KW-0812">Transmembrane</keyword>
<reference evidence="8" key="1">
    <citation type="submission" date="2022-10" db="EMBL/GenBank/DDBJ databases">
        <title>The complete genomes of actinobacterial strains from the NBC collection.</title>
        <authorList>
            <person name="Joergensen T.S."/>
            <person name="Alvarez Arevalo M."/>
            <person name="Sterndorff E.B."/>
            <person name="Faurdal D."/>
            <person name="Vuksanovic O."/>
            <person name="Mourched A.-S."/>
            <person name="Charusanti P."/>
            <person name="Shaw S."/>
            <person name="Blin K."/>
            <person name="Weber T."/>
        </authorList>
    </citation>
    <scope>NUCLEOTIDE SEQUENCE</scope>
    <source>
        <strain evidence="8">NBC_00254</strain>
    </source>
</reference>
<dbReference type="EMBL" id="CP108085">
    <property type="protein sequence ID" value="WUP72991.1"/>
    <property type="molecule type" value="Genomic_DNA"/>
</dbReference>
<keyword evidence="2" id="KW-0547">Nucleotide-binding</keyword>
<dbReference type="PANTHER" id="PTHR43289">
    <property type="entry name" value="MITOGEN-ACTIVATED PROTEIN KINASE KINASE KINASE 20-RELATED"/>
    <property type="match status" value="1"/>
</dbReference>
<keyword evidence="3 8" id="KW-0418">Kinase</keyword>
<feature type="transmembrane region" description="Helical" evidence="6">
    <location>
        <begin position="369"/>
        <end position="389"/>
    </location>
</feature>
<feature type="domain" description="Protein kinase" evidence="7">
    <location>
        <begin position="22"/>
        <end position="270"/>
    </location>
</feature>
<evidence type="ECO:0000259" key="7">
    <source>
        <dbReference type="PROSITE" id="PS50011"/>
    </source>
</evidence>
<gene>
    <name evidence="8" type="ORF">OG913_26715</name>
</gene>
<dbReference type="Gene3D" id="3.30.200.20">
    <property type="entry name" value="Phosphorylase Kinase, domain 1"/>
    <property type="match status" value="1"/>
</dbReference>
<sequence length="478" mass="49284">MEDELQGSQQLRTDDPRQVGAYRIVGLLGEGGQGVVYRGVGVNAEPVAVKLLHARFSGDAKARARFAAELAHAGKVAAFCTARVLDADVEGDRPYIVSEFVDGPALSQVIAAGRSPQGPALERLAIATVTALAAIHEAGIVHRDFKPSNVIMGADGPRVIDFGIARVLDATGTLSSAIVGTPAFMAPEQIEGGEVGPAADVFAWACTIAYAANGVTPFGQDSIPAVMHRILTGEPDLGRLGGALHGIVTECLAKDPARRPSARAILLRLLGGTQSSSAPETLLIAGARASASGTLISAEPTRPLGEPPTRQVARPAAPGGERTGAGRRATAYAVAAAALFLGAATFLPWGRVGKLLGSITQPIDNADVAGLATQWGVITLVMAVAAMAVAVTDALTRRLSAAWAVVPGGVAAASMAAFWIRQDDLHSKHPSAGMLTADDLRELGTSFHVSISYGWYTAIALAAVLMVLSLVSLLVRRS</sequence>
<dbReference type="InterPro" id="IPR011009">
    <property type="entry name" value="Kinase-like_dom_sf"/>
</dbReference>
<evidence type="ECO:0000256" key="6">
    <source>
        <dbReference type="SAM" id="Phobius"/>
    </source>
</evidence>
<evidence type="ECO:0000313" key="9">
    <source>
        <dbReference type="Proteomes" id="UP001432011"/>
    </source>
</evidence>
<feature type="transmembrane region" description="Helical" evidence="6">
    <location>
        <begin position="329"/>
        <end position="349"/>
    </location>
</feature>
<dbReference type="SUPFAM" id="SSF56112">
    <property type="entry name" value="Protein kinase-like (PK-like)"/>
    <property type="match status" value="1"/>
</dbReference>
<evidence type="ECO:0000313" key="8">
    <source>
        <dbReference type="EMBL" id="WUP72991.1"/>
    </source>
</evidence>
<evidence type="ECO:0000256" key="1">
    <source>
        <dbReference type="ARBA" id="ARBA00022679"/>
    </source>
</evidence>
<keyword evidence="6" id="KW-0472">Membrane</keyword>
<dbReference type="InterPro" id="IPR000719">
    <property type="entry name" value="Prot_kinase_dom"/>
</dbReference>
<keyword evidence="6" id="KW-1133">Transmembrane helix</keyword>
<evidence type="ECO:0000256" key="2">
    <source>
        <dbReference type="ARBA" id="ARBA00022741"/>
    </source>
</evidence>
<feature type="region of interest" description="Disordered" evidence="5">
    <location>
        <begin position="298"/>
        <end position="324"/>
    </location>
</feature>
<dbReference type="PROSITE" id="PS00108">
    <property type="entry name" value="PROTEIN_KINASE_ST"/>
    <property type="match status" value="1"/>
</dbReference>
<keyword evidence="1" id="KW-0808">Transferase</keyword>
<keyword evidence="4" id="KW-0067">ATP-binding</keyword>
<dbReference type="CDD" id="cd14014">
    <property type="entry name" value="STKc_PknB_like"/>
    <property type="match status" value="1"/>
</dbReference>
<name>A0ABZ1SJ26_9ACTN</name>
<keyword evidence="9" id="KW-1185">Reference proteome</keyword>
<protein>
    <submittedName>
        <fullName evidence="8">Serine/threonine protein kinase</fullName>
    </submittedName>
</protein>
<dbReference type="Pfam" id="PF00069">
    <property type="entry name" value="Pkinase"/>
    <property type="match status" value="1"/>
</dbReference>
<dbReference type="InterPro" id="IPR008271">
    <property type="entry name" value="Ser/Thr_kinase_AS"/>
</dbReference>
<feature type="compositionally biased region" description="Low complexity" evidence="5">
    <location>
        <begin position="313"/>
        <end position="324"/>
    </location>
</feature>
<organism evidence="8 9">
    <name type="scientific">Microbispora hainanensis</name>
    <dbReference type="NCBI Taxonomy" id="568844"/>
    <lineage>
        <taxon>Bacteria</taxon>
        <taxon>Bacillati</taxon>
        <taxon>Actinomycetota</taxon>
        <taxon>Actinomycetes</taxon>
        <taxon>Streptosporangiales</taxon>
        <taxon>Streptosporangiaceae</taxon>
        <taxon>Microbispora</taxon>
    </lineage>
</organism>
<dbReference type="PROSITE" id="PS50011">
    <property type="entry name" value="PROTEIN_KINASE_DOM"/>
    <property type="match status" value="1"/>
</dbReference>
<proteinExistence type="predicted"/>
<dbReference type="Proteomes" id="UP001432011">
    <property type="component" value="Chromosome"/>
</dbReference>
<evidence type="ECO:0000256" key="4">
    <source>
        <dbReference type="ARBA" id="ARBA00022840"/>
    </source>
</evidence>
<dbReference type="PANTHER" id="PTHR43289:SF34">
    <property type="entry name" value="SERINE_THREONINE-PROTEIN KINASE YBDM-RELATED"/>
    <property type="match status" value="1"/>
</dbReference>
<evidence type="ECO:0000256" key="5">
    <source>
        <dbReference type="SAM" id="MobiDB-lite"/>
    </source>
</evidence>
<feature type="transmembrane region" description="Helical" evidence="6">
    <location>
        <begin position="401"/>
        <end position="420"/>
    </location>
</feature>
<dbReference type="GO" id="GO:0004674">
    <property type="term" value="F:protein serine/threonine kinase activity"/>
    <property type="evidence" value="ECO:0007669"/>
    <property type="project" value="UniProtKB-KW"/>
</dbReference>
<accession>A0ABZ1SJ26</accession>
<feature type="transmembrane region" description="Helical" evidence="6">
    <location>
        <begin position="453"/>
        <end position="475"/>
    </location>
</feature>
<evidence type="ECO:0000256" key="3">
    <source>
        <dbReference type="ARBA" id="ARBA00022777"/>
    </source>
</evidence>
<dbReference type="Gene3D" id="1.10.510.10">
    <property type="entry name" value="Transferase(Phosphotransferase) domain 1"/>
    <property type="match status" value="1"/>
</dbReference>
<keyword evidence="8" id="KW-0723">Serine/threonine-protein kinase</keyword>